<dbReference type="InterPro" id="IPR018062">
    <property type="entry name" value="HTH_AraC-typ_CS"/>
</dbReference>
<dbReference type="GO" id="GO:0003700">
    <property type="term" value="F:DNA-binding transcription factor activity"/>
    <property type="evidence" value="ECO:0007669"/>
    <property type="project" value="InterPro"/>
</dbReference>
<comment type="caution">
    <text evidence="7">The sequence shown here is derived from an EMBL/GenBank/DDBJ whole genome shotgun (WGS) entry which is preliminary data.</text>
</comment>
<evidence type="ECO:0000256" key="1">
    <source>
        <dbReference type="ARBA" id="ARBA00022491"/>
    </source>
</evidence>
<dbReference type="Gene3D" id="2.60.120.10">
    <property type="entry name" value="Jelly Rolls"/>
    <property type="match status" value="1"/>
</dbReference>
<dbReference type="AlphaFoldDB" id="A0A443LAD8"/>
<dbReference type="PANTHER" id="PTHR11019">
    <property type="entry name" value="HTH-TYPE TRANSCRIPTIONAL REGULATOR NIMR"/>
    <property type="match status" value="1"/>
</dbReference>
<feature type="domain" description="HTH araC/xylS-type" evidence="6">
    <location>
        <begin position="192"/>
        <end position="289"/>
    </location>
</feature>
<dbReference type="CDD" id="cd06124">
    <property type="entry name" value="cupin_NimR-like_N"/>
    <property type="match status" value="1"/>
</dbReference>
<gene>
    <name evidence="7" type="ORF">EOW65_14840</name>
</gene>
<name>A0A443LAD8_9RHOB</name>
<dbReference type="SMART" id="SM00342">
    <property type="entry name" value="HTH_ARAC"/>
    <property type="match status" value="1"/>
</dbReference>
<dbReference type="InterPro" id="IPR011051">
    <property type="entry name" value="RmlC_Cupin_sf"/>
</dbReference>
<keyword evidence="1" id="KW-0678">Repressor</keyword>
<evidence type="ECO:0000256" key="2">
    <source>
        <dbReference type="ARBA" id="ARBA00023015"/>
    </source>
</evidence>
<organism evidence="7 8">
    <name type="scientific">Paenirhodobacter ferrireducens</name>
    <dbReference type="NCBI Taxonomy" id="1215032"/>
    <lineage>
        <taxon>Bacteria</taxon>
        <taxon>Pseudomonadati</taxon>
        <taxon>Pseudomonadota</taxon>
        <taxon>Alphaproteobacteria</taxon>
        <taxon>Rhodobacterales</taxon>
        <taxon>Rhodobacter group</taxon>
        <taxon>Paenirhodobacter</taxon>
    </lineage>
</organism>
<dbReference type="InterPro" id="IPR003313">
    <property type="entry name" value="AraC-bd"/>
</dbReference>
<keyword evidence="8" id="KW-1185">Reference proteome</keyword>
<keyword evidence="4" id="KW-0804">Transcription</keyword>
<keyword evidence="3" id="KW-0238">DNA-binding</keyword>
<dbReference type="Proteomes" id="UP000286594">
    <property type="component" value="Unassembled WGS sequence"/>
</dbReference>
<feature type="region of interest" description="Disordered" evidence="5">
    <location>
        <begin position="280"/>
        <end position="308"/>
    </location>
</feature>
<accession>A0A443LAD8</accession>
<dbReference type="PANTHER" id="PTHR11019:SF159">
    <property type="entry name" value="TRANSCRIPTIONAL REGULATOR-RELATED"/>
    <property type="match status" value="1"/>
</dbReference>
<dbReference type="PROSITE" id="PS00041">
    <property type="entry name" value="HTH_ARAC_FAMILY_1"/>
    <property type="match status" value="1"/>
</dbReference>
<protein>
    <submittedName>
        <fullName evidence="7">AraC family transcriptional regulator</fullName>
    </submittedName>
</protein>
<dbReference type="FunFam" id="1.10.10.60:FF:000132">
    <property type="entry name" value="AraC family transcriptional regulator"/>
    <property type="match status" value="1"/>
</dbReference>
<dbReference type="PROSITE" id="PS01124">
    <property type="entry name" value="HTH_ARAC_FAMILY_2"/>
    <property type="match status" value="1"/>
</dbReference>
<dbReference type="InterPro" id="IPR014710">
    <property type="entry name" value="RmlC-like_jellyroll"/>
</dbReference>
<evidence type="ECO:0000313" key="7">
    <source>
        <dbReference type="EMBL" id="RWR46100.1"/>
    </source>
</evidence>
<dbReference type="Gene3D" id="1.10.10.60">
    <property type="entry name" value="Homeodomain-like"/>
    <property type="match status" value="1"/>
</dbReference>
<dbReference type="SUPFAM" id="SSF51182">
    <property type="entry name" value="RmlC-like cupins"/>
    <property type="match status" value="1"/>
</dbReference>
<evidence type="ECO:0000256" key="5">
    <source>
        <dbReference type="SAM" id="MobiDB-lite"/>
    </source>
</evidence>
<dbReference type="GO" id="GO:0043565">
    <property type="term" value="F:sequence-specific DNA binding"/>
    <property type="evidence" value="ECO:0007669"/>
    <property type="project" value="InterPro"/>
</dbReference>
<dbReference type="InterPro" id="IPR009057">
    <property type="entry name" value="Homeodomain-like_sf"/>
</dbReference>
<keyword evidence="2" id="KW-0805">Transcription regulation</keyword>
<evidence type="ECO:0000259" key="6">
    <source>
        <dbReference type="PROSITE" id="PS01124"/>
    </source>
</evidence>
<sequence>MVGPVLVFGRPKRPRGWLYIERCDICFREAAKFCGGMAMLPEDGPTTNPILALSRDHARGARVGRHVHSRAQLIFLLTGAMRIGLDDRVFSVPPGQAAFLPGGVPHAADYTERSAVRVAYLDPAAFPDLPRETAVLPLGGLLRELVLRAIALDPVAPWNAADARAMQVLADEICRARDLAPGLALGRDPRLRRVTEALVADPADRRSLPDWAATAAVAERTLARLFLRETGLSFARWRTRLQIARARESLAAGRPVTQIAYDLGYASPSAFTAMFTRETGQPPHLSRATLPGAEDGSPSFSLPEIPRG</sequence>
<dbReference type="SUPFAM" id="SSF46689">
    <property type="entry name" value="Homeodomain-like"/>
    <property type="match status" value="1"/>
</dbReference>
<reference evidence="7 8" key="1">
    <citation type="submission" date="2019-01" db="EMBL/GenBank/DDBJ databases">
        <title>Sinorhodobacter populi sp. nov. isolated from the symptomatic bark tissue of Populus euramericana canker.</title>
        <authorList>
            <person name="Xu G."/>
        </authorList>
    </citation>
    <scope>NUCLEOTIDE SEQUENCE [LARGE SCALE GENOMIC DNA]</scope>
    <source>
        <strain evidence="7 8">CCTCC AB2012026</strain>
    </source>
</reference>
<evidence type="ECO:0000256" key="4">
    <source>
        <dbReference type="ARBA" id="ARBA00023163"/>
    </source>
</evidence>
<dbReference type="Pfam" id="PF12833">
    <property type="entry name" value="HTH_18"/>
    <property type="match status" value="1"/>
</dbReference>
<dbReference type="OrthoDB" id="9804543at2"/>
<dbReference type="EMBL" id="SAVB01000021">
    <property type="protein sequence ID" value="RWR46100.1"/>
    <property type="molecule type" value="Genomic_DNA"/>
</dbReference>
<proteinExistence type="predicted"/>
<evidence type="ECO:0000313" key="8">
    <source>
        <dbReference type="Proteomes" id="UP000286594"/>
    </source>
</evidence>
<evidence type="ECO:0000256" key="3">
    <source>
        <dbReference type="ARBA" id="ARBA00023125"/>
    </source>
</evidence>
<dbReference type="Pfam" id="PF02311">
    <property type="entry name" value="AraC_binding"/>
    <property type="match status" value="1"/>
</dbReference>
<dbReference type="InterPro" id="IPR018060">
    <property type="entry name" value="HTH_AraC"/>
</dbReference>